<dbReference type="KEGG" id="ssai:N0B31_09060"/>
<feature type="compositionally biased region" description="Acidic residues" evidence="1">
    <location>
        <begin position="100"/>
        <end position="115"/>
    </location>
</feature>
<accession>A0A9E7R6M2</accession>
<feature type="region of interest" description="Disordered" evidence="1">
    <location>
        <begin position="100"/>
        <end position="120"/>
    </location>
</feature>
<protein>
    <submittedName>
        <fullName evidence="2">Uncharacterized protein</fullName>
    </submittedName>
</protein>
<dbReference type="AlphaFoldDB" id="A0A9E7R6M2"/>
<gene>
    <name evidence="2" type="ORF">N0B31_09060</name>
</gene>
<evidence type="ECO:0000313" key="3">
    <source>
        <dbReference type="Proteomes" id="UP001057580"/>
    </source>
</evidence>
<keyword evidence="3" id="KW-1185">Reference proteome</keyword>
<dbReference type="RefSeq" id="WP_260643540.1">
    <property type="nucleotide sequence ID" value="NZ_CP104003.1"/>
</dbReference>
<reference evidence="2" key="1">
    <citation type="submission" date="2022-09" db="EMBL/GenBank/DDBJ databases">
        <title>Diverse halophilic archaea isolated from saline environments.</title>
        <authorList>
            <person name="Cui H.-L."/>
        </authorList>
    </citation>
    <scope>NUCLEOTIDE SEQUENCE</scope>
    <source>
        <strain evidence="2">ZS-35-S2</strain>
    </source>
</reference>
<proteinExistence type="predicted"/>
<name>A0A9E7R6M2_9EURY</name>
<evidence type="ECO:0000313" key="2">
    <source>
        <dbReference type="EMBL" id="UWM56426.1"/>
    </source>
</evidence>
<dbReference type="EMBL" id="CP104003">
    <property type="protein sequence ID" value="UWM56426.1"/>
    <property type="molecule type" value="Genomic_DNA"/>
</dbReference>
<dbReference type="GeneID" id="74942568"/>
<dbReference type="Proteomes" id="UP001057580">
    <property type="component" value="Chromosome"/>
</dbReference>
<sequence length="205" mass="21846">MVKRRKVLIGAGALFAGSSAAVGTGALSQASVDRGISGRIANDTNGYVSLKKGFDNGDHVSFGEGGELSLNFGNLGADGAGLNADSINYFDSVFRVEINDDDEGPTGEYQSEDGEPTMNEPENYYFWVTENLGQYNDNIDFYRAGGRQSSIVGPENAQQPNSDNAGFWVGVCIDLDDEGFDAGDAFDIEDAFTVHVSDKPPETDS</sequence>
<organism evidence="2 3">
    <name type="scientific">Salinirubellus salinus</name>
    <dbReference type="NCBI Taxonomy" id="1364945"/>
    <lineage>
        <taxon>Archaea</taxon>
        <taxon>Methanobacteriati</taxon>
        <taxon>Methanobacteriota</taxon>
        <taxon>Stenosarchaea group</taxon>
        <taxon>Halobacteria</taxon>
        <taxon>Halobacteriales</taxon>
        <taxon>Natronomonadaceae</taxon>
        <taxon>Salinirubellus</taxon>
    </lineage>
</organism>
<evidence type="ECO:0000256" key="1">
    <source>
        <dbReference type="SAM" id="MobiDB-lite"/>
    </source>
</evidence>